<comment type="caution">
    <text evidence="1">The sequence shown here is derived from an EMBL/GenBank/DDBJ whole genome shotgun (WGS) entry which is preliminary data.</text>
</comment>
<gene>
    <name evidence="1" type="ORF">KPSA3_04435</name>
</gene>
<dbReference type="AlphaFoldDB" id="A0AAN4Q6W7"/>
<keyword evidence="1" id="KW-0647">Proteasome</keyword>
<protein>
    <submittedName>
        <fullName evidence="1">Proteasome lid subunit RPN8/RPN11</fullName>
    </submittedName>
</protein>
<evidence type="ECO:0000313" key="2">
    <source>
        <dbReference type="Proteomes" id="UP000248291"/>
    </source>
</evidence>
<accession>A0AAN4Q6W7</accession>
<name>A0AAN4Q6W7_PSESF</name>
<sequence length="63" mass="7098">MHRLADADSAQCFCLRIRWAMLAVGNSPWHVSYRLGDTSLIEINSCGNERFLGSAFKKRQVIG</sequence>
<dbReference type="Proteomes" id="UP000248291">
    <property type="component" value="Unassembled WGS sequence"/>
</dbReference>
<dbReference type="EMBL" id="BGKA01000157">
    <property type="protein sequence ID" value="GBH18448.1"/>
    <property type="molecule type" value="Genomic_DNA"/>
</dbReference>
<dbReference type="GO" id="GO:0000502">
    <property type="term" value="C:proteasome complex"/>
    <property type="evidence" value="ECO:0007669"/>
    <property type="project" value="UniProtKB-KW"/>
</dbReference>
<proteinExistence type="predicted"/>
<organism evidence="1 2">
    <name type="scientific">Pseudomonas syringae pv. actinidiae</name>
    <dbReference type="NCBI Taxonomy" id="103796"/>
    <lineage>
        <taxon>Bacteria</taxon>
        <taxon>Pseudomonadati</taxon>
        <taxon>Pseudomonadota</taxon>
        <taxon>Gammaproteobacteria</taxon>
        <taxon>Pseudomonadales</taxon>
        <taxon>Pseudomonadaceae</taxon>
        <taxon>Pseudomonas</taxon>
        <taxon>Pseudomonas syringae</taxon>
    </lineage>
</organism>
<reference evidence="1 2" key="1">
    <citation type="submission" date="2018-04" db="EMBL/GenBank/DDBJ databases">
        <title>Draft genome sequence of Pseudomonas syringae pv. actinidiae biovar 3 strains isolated from kiwifruit in Kagawa prefecture.</title>
        <authorList>
            <person name="Tabuchi M."/>
            <person name="Saito M."/>
            <person name="Fujiwara S."/>
            <person name="Sasa N."/>
            <person name="Akimitsu K."/>
            <person name="Gomi K."/>
            <person name="Konishi-Sugita S."/>
            <person name="Hamano K."/>
            <person name="Kataoka I."/>
        </authorList>
    </citation>
    <scope>NUCLEOTIDE SEQUENCE [LARGE SCALE GENOMIC DNA]</scope>
    <source>
        <strain evidence="1 2">MAFF212211</strain>
    </source>
</reference>
<evidence type="ECO:0000313" key="1">
    <source>
        <dbReference type="EMBL" id="GBH18448.1"/>
    </source>
</evidence>